<feature type="active site" description="Proton acceptor" evidence="4">
    <location>
        <position position="243"/>
    </location>
</feature>
<dbReference type="AlphaFoldDB" id="A0A9N9SXJ1"/>
<evidence type="ECO:0008006" key="10">
    <source>
        <dbReference type="Google" id="ProtNLM"/>
    </source>
</evidence>
<evidence type="ECO:0000256" key="5">
    <source>
        <dbReference type="PIRSR" id="PIRSR640255-2"/>
    </source>
</evidence>
<feature type="binding site" evidence="5">
    <location>
        <position position="273"/>
    </location>
    <ligand>
        <name>Mg(2+)</name>
        <dbReference type="ChEBI" id="CHEBI:18420"/>
        <note>catalytic</note>
    </ligand>
</feature>
<feature type="domain" description="ENPP1-3/EXOG-like endonuclease/phosphodiesterase" evidence="6">
    <location>
        <begin position="182"/>
        <end position="384"/>
    </location>
</feature>
<dbReference type="GO" id="GO:0005634">
    <property type="term" value="C:nucleus"/>
    <property type="evidence" value="ECO:0007669"/>
    <property type="project" value="TreeGrafter"/>
</dbReference>
<keyword evidence="9" id="KW-1185">Reference proteome</keyword>
<evidence type="ECO:0000313" key="9">
    <source>
        <dbReference type="Proteomes" id="UP001153709"/>
    </source>
</evidence>
<evidence type="ECO:0000256" key="1">
    <source>
        <dbReference type="ARBA" id="ARBA00010052"/>
    </source>
</evidence>
<dbReference type="GO" id="GO:0003676">
    <property type="term" value="F:nucleic acid binding"/>
    <property type="evidence" value="ECO:0007669"/>
    <property type="project" value="InterPro"/>
</dbReference>
<keyword evidence="2" id="KW-0540">Nuclease</keyword>
<dbReference type="PANTHER" id="PTHR13966">
    <property type="entry name" value="ENDONUCLEASE RELATED"/>
    <property type="match status" value="1"/>
</dbReference>
<accession>A0A9N9SXJ1</accession>
<dbReference type="Gene3D" id="3.40.570.10">
    <property type="entry name" value="Extracellular Endonuclease, subunit A"/>
    <property type="match status" value="1"/>
</dbReference>
<evidence type="ECO:0000256" key="2">
    <source>
        <dbReference type="ARBA" id="ARBA00022722"/>
    </source>
</evidence>
<dbReference type="InterPro" id="IPR040255">
    <property type="entry name" value="Non-specific_endonuclease"/>
</dbReference>
<dbReference type="InterPro" id="IPR044929">
    <property type="entry name" value="DNA/RNA_non-sp_Endonuclease_sf"/>
</dbReference>
<name>A0A9N9SXJ1_DIABA</name>
<protein>
    <recommendedName>
        <fullName evidence="10">DNA/RNA non-specific endonuclease domain-containing protein</fullName>
    </recommendedName>
</protein>
<dbReference type="SUPFAM" id="SSF54060">
    <property type="entry name" value="His-Me finger endonucleases"/>
    <property type="match status" value="1"/>
</dbReference>
<evidence type="ECO:0000259" key="6">
    <source>
        <dbReference type="SMART" id="SM00477"/>
    </source>
</evidence>
<gene>
    <name evidence="8" type="ORF">DIABBA_LOCUS6188</name>
</gene>
<dbReference type="GO" id="GO:0006309">
    <property type="term" value="P:apoptotic DNA fragmentation"/>
    <property type="evidence" value="ECO:0007669"/>
    <property type="project" value="TreeGrafter"/>
</dbReference>
<organism evidence="8 9">
    <name type="scientific">Diabrotica balteata</name>
    <name type="common">Banded cucumber beetle</name>
    <dbReference type="NCBI Taxonomy" id="107213"/>
    <lineage>
        <taxon>Eukaryota</taxon>
        <taxon>Metazoa</taxon>
        <taxon>Ecdysozoa</taxon>
        <taxon>Arthropoda</taxon>
        <taxon>Hexapoda</taxon>
        <taxon>Insecta</taxon>
        <taxon>Pterygota</taxon>
        <taxon>Neoptera</taxon>
        <taxon>Endopterygota</taxon>
        <taxon>Coleoptera</taxon>
        <taxon>Polyphaga</taxon>
        <taxon>Cucujiformia</taxon>
        <taxon>Chrysomeloidea</taxon>
        <taxon>Chrysomelidae</taxon>
        <taxon>Galerucinae</taxon>
        <taxon>Diabroticina</taxon>
        <taxon>Diabroticites</taxon>
        <taxon>Diabrotica</taxon>
    </lineage>
</organism>
<dbReference type="InterPro" id="IPR044925">
    <property type="entry name" value="His-Me_finger_sf"/>
</dbReference>
<reference evidence="8" key="1">
    <citation type="submission" date="2022-01" db="EMBL/GenBank/DDBJ databases">
        <authorList>
            <person name="King R."/>
        </authorList>
    </citation>
    <scope>NUCLEOTIDE SEQUENCE</scope>
</reference>
<feature type="domain" description="DNA/RNA non-specific endonuclease/pyrophosphatase/phosphodiesterase" evidence="7">
    <location>
        <begin position="156"/>
        <end position="394"/>
    </location>
</feature>
<comment type="similarity">
    <text evidence="1">Belongs to the DNA/RNA non-specific endonuclease family.</text>
</comment>
<dbReference type="FunFam" id="3.40.570.10:FF:000007">
    <property type="entry name" value="Alkaline nuclease"/>
    <property type="match status" value="1"/>
</dbReference>
<evidence type="ECO:0000259" key="7">
    <source>
        <dbReference type="SMART" id="SM00892"/>
    </source>
</evidence>
<dbReference type="InterPro" id="IPR001604">
    <property type="entry name" value="Endo_G_ENPP1-like_dom"/>
</dbReference>
<sequence>MFIFSIIVVTMVRYRCIFSWLILGTCFHFVYSASRAGCTFNVLNNANEKYLPVMLTNHSSKYELIVPEHGQIHLKSGEGITFVCPDKNYLVLTNSNFTYATCIQGTNLKIFRSTYNFDSFLCSKSIRGSVQKTKERCGNRNGEIINIGYKVTKRYFKPLISVCYDEKNGKTLYSQHVIHGEEVAYTSKFKERPGFSTDGLAKDVSANLAYKRAYQKSTFSSLLGSSREAEQYINTKSYLSRGHLSPDADFLFASSQLTSYFYINTCPQWQSINGGNWVRLESAVRRVADKYQSTFLIVTGTHDVLELPDVNDNPTEMYLVSKHKLPVPKFVWKIMLDEDSGKGIAFVSLNNPFVEEITEDEQLCSDICEKYGWGSKYYSDFSKGYIYCCEVNELRETIDTIPTLNVNGILRA</sequence>
<dbReference type="Pfam" id="PF01223">
    <property type="entry name" value="Endonuclease_NS"/>
    <property type="match status" value="1"/>
</dbReference>
<evidence type="ECO:0000256" key="4">
    <source>
        <dbReference type="PIRSR" id="PIRSR640255-1"/>
    </source>
</evidence>
<evidence type="ECO:0000256" key="3">
    <source>
        <dbReference type="ARBA" id="ARBA00022759"/>
    </source>
</evidence>
<dbReference type="InterPro" id="IPR020821">
    <property type="entry name" value="ENPP1-3/EXOG-like_nuc-like"/>
</dbReference>
<dbReference type="GO" id="GO:0005743">
    <property type="term" value="C:mitochondrial inner membrane"/>
    <property type="evidence" value="ECO:0007669"/>
    <property type="project" value="TreeGrafter"/>
</dbReference>
<dbReference type="PANTHER" id="PTHR13966:SF17">
    <property type="entry name" value="ENDONUCLEASE-RELATED"/>
    <property type="match status" value="1"/>
</dbReference>
<keyword evidence="3" id="KW-0378">Hydrolase</keyword>
<proteinExistence type="inferred from homology"/>
<dbReference type="Proteomes" id="UP001153709">
    <property type="component" value="Chromosome 4"/>
</dbReference>
<dbReference type="EMBL" id="OU898279">
    <property type="protein sequence ID" value="CAG9832735.1"/>
    <property type="molecule type" value="Genomic_DNA"/>
</dbReference>
<dbReference type="SMART" id="SM00892">
    <property type="entry name" value="Endonuclease_NS"/>
    <property type="match status" value="1"/>
</dbReference>
<keyword evidence="3" id="KW-0255">Endonuclease</keyword>
<keyword evidence="5" id="KW-0479">Metal-binding</keyword>
<evidence type="ECO:0000313" key="8">
    <source>
        <dbReference type="EMBL" id="CAG9832735.1"/>
    </source>
</evidence>
<dbReference type="GO" id="GO:0000014">
    <property type="term" value="F:single-stranded DNA endodeoxyribonuclease activity"/>
    <property type="evidence" value="ECO:0007669"/>
    <property type="project" value="TreeGrafter"/>
</dbReference>
<dbReference type="SMART" id="SM00477">
    <property type="entry name" value="NUC"/>
    <property type="match status" value="1"/>
</dbReference>
<dbReference type="OrthoDB" id="8194122at2759"/>
<dbReference type="GO" id="GO:0046872">
    <property type="term" value="F:metal ion binding"/>
    <property type="evidence" value="ECO:0007669"/>
    <property type="project" value="UniProtKB-KW"/>
</dbReference>
<dbReference type="GO" id="GO:0004521">
    <property type="term" value="F:RNA endonuclease activity"/>
    <property type="evidence" value="ECO:0007669"/>
    <property type="project" value="TreeGrafter"/>
</dbReference>